<dbReference type="OrthoDB" id="4578295at2759"/>
<organism evidence="3 4">
    <name type="scientific">Amylocarpus encephaloides</name>
    <dbReference type="NCBI Taxonomy" id="45428"/>
    <lineage>
        <taxon>Eukaryota</taxon>
        <taxon>Fungi</taxon>
        <taxon>Dikarya</taxon>
        <taxon>Ascomycota</taxon>
        <taxon>Pezizomycotina</taxon>
        <taxon>Leotiomycetes</taxon>
        <taxon>Helotiales</taxon>
        <taxon>Helotiales incertae sedis</taxon>
        <taxon>Amylocarpus</taxon>
    </lineage>
</organism>
<feature type="coiled-coil region" evidence="1">
    <location>
        <begin position="237"/>
        <end position="300"/>
    </location>
</feature>
<comment type="caution">
    <text evidence="3">The sequence shown here is derived from an EMBL/GenBank/DDBJ whole genome shotgun (WGS) entry which is preliminary data.</text>
</comment>
<keyword evidence="1" id="KW-0175">Coiled coil</keyword>
<dbReference type="AlphaFoldDB" id="A0A9P7YNV5"/>
<accession>A0A9P7YNV5</accession>
<name>A0A9P7YNV5_9HELO</name>
<evidence type="ECO:0000313" key="4">
    <source>
        <dbReference type="Proteomes" id="UP000824998"/>
    </source>
</evidence>
<dbReference type="Proteomes" id="UP000824998">
    <property type="component" value="Unassembled WGS sequence"/>
</dbReference>
<gene>
    <name evidence="3" type="ORF">BJ875DRAFT_482158</name>
</gene>
<reference evidence="3" key="1">
    <citation type="journal article" date="2021" name="IMA Fungus">
        <title>Genomic characterization of three marine fungi, including Emericellopsis atlantica sp. nov. with signatures of a generalist lifestyle and marine biomass degradation.</title>
        <authorList>
            <person name="Hagestad O.C."/>
            <person name="Hou L."/>
            <person name="Andersen J.H."/>
            <person name="Hansen E.H."/>
            <person name="Altermark B."/>
            <person name="Li C."/>
            <person name="Kuhnert E."/>
            <person name="Cox R.J."/>
            <person name="Crous P.W."/>
            <person name="Spatafora J.W."/>
            <person name="Lail K."/>
            <person name="Amirebrahimi M."/>
            <person name="Lipzen A."/>
            <person name="Pangilinan J."/>
            <person name="Andreopoulos W."/>
            <person name="Hayes R.D."/>
            <person name="Ng V."/>
            <person name="Grigoriev I.V."/>
            <person name="Jackson S.A."/>
            <person name="Sutton T.D.S."/>
            <person name="Dobson A.D.W."/>
            <person name="Rama T."/>
        </authorList>
    </citation>
    <scope>NUCLEOTIDE SEQUENCE</scope>
    <source>
        <strain evidence="3">TRa018bII</strain>
    </source>
</reference>
<keyword evidence="4" id="KW-1185">Reference proteome</keyword>
<protein>
    <submittedName>
        <fullName evidence="3">Uncharacterized protein</fullName>
    </submittedName>
</protein>
<evidence type="ECO:0000313" key="3">
    <source>
        <dbReference type="EMBL" id="KAG9236510.1"/>
    </source>
</evidence>
<feature type="region of interest" description="Disordered" evidence="2">
    <location>
        <begin position="1"/>
        <end position="46"/>
    </location>
</feature>
<proteinExistence type="predicted"/>
<dbReference type="EMBL" id="MU251405">
    <property type="protein sequence ID" value="KAG9236510.1"/>
    <property type="molecule type" value="Genomic_DNA"/>
</dbReference>
<evidence type="ECO:0000256" key="2">
    <source>
        <dbReference type="SAM" id="MobiDB-lite"/>
    </source>
</evidence>
<evidence type="ECO:0000256" key="1">
    <source>
        <dbReference type="SAM" id="Coils"/>
    </source>
</evidence>
<sequence>MSPPVPPHSSSSAGASKGKGKGVQNSTNDPTVSRLGKQGTTDNVAVTGPVDVEMIDDEHSESQEDRQPIVPASDRGTATSMRDLAFALARFVETYPNYLFVEIQVSGEGLECGIRAIIATMRAGNCNFDLPSESDLRDILHRQYNQLMDHPNFKLGSPQELQQVIGLDNFSVDQLGGALRLWGEERGLVLQLGWVVGNQAQLAAIELAGCGPVTRVWIGNNGANQVNNNLIGHYCGLRQLENALESELKEKTEHAKKSARTPLPSGRIHALRPEEGVFTAKSLEEDEAKSRKARRKLEKKVVMTLKEFEFIKPNQGRPAIFNRPLNASEAKRLDKANAMPWRYMQRRVTLTVAEYNDLKLYRRTAKGKADRPKEGKKG</sequence>